<evidence type="ECO:0000256" key="2">
    <source>
        <dbReference type="SAM" id="Phobius"/>
    </source>
</evidence>
<keyword evidence="2" id="KW-1133">Transmembrane helix</keyword>
<feature type="compositionally biased region" description="Low complexity" evidence="1">
    <location>
        <begin position="1"/>
        <end position="15"/>
    </location>
</feature>
<sequence length="110" mass="11272">MTGPATATPAVTSPASNDNNTNMHGLAGGAIAGVVVGGVIGGAVMAGALVWYVLGRRPRHSETSQAHGWDHNIVYSAAQSGYDPTKTYSTRSPAGELPPNTPGVRHELHT</sequence>
<feature type="region of interest" description="Disordered" evidence="1">
    <location>
        <begin position="1"/>
        <end position="26"/>
    </location>
</feature>
<protein>
    <submittedName>
        <fullName evidence="3">Uncharacterized protein</fullName>
    </submittedName>
</protein>
<dbReference type="AlphaFoldDB" id="A0A9P9WBH4"/>
<proteinExistence type="predicted"/>
<organism evidence="3 4">
    <name type="scientific">Neoarthrinium moseri</name>
    <dbReference type="NCBI Taxonomy" id="1658444"/>
    <lineage>
        <taxon>Eukaryota</taxon>
        <taxon>Fungi</taxon>
        <taxon>Dikarya</taxon>
        <taxon>Ascomycota</taxon>
        <taxon>Pezizomycotina</taxon>
        <taxon>Sordariomycetes</taxon>
        <taxon>Xylariomycetidae</taxon>
        <taxon>Amphisphaeriales</taxon>
        <taxon>Apiosporaceae</taxon>
        <taxon>Neoarthrinium</taxon>
    </lineage>
</organism>
<name>A0A9P9WBH4_9PEZI</name>
<reference evidence="3" key="1">
    <citation type="submission" date="2021-03" db="EMBL/GenBank/DDBJ databases">
        <title>Revisited historic fungal species revealed as producer of novel bioactive compounds through whole genome sequencing and comparative genomics.</title>
        <authorList>
            <person name="Vignolle G.A."/>
            <person name="Hochenegger N."/>
            <person name="Mach R.L."/>
            <person name="Mach-Aigner A.R."/>
            <person name="Javad Rahimi M."/>
            <person name="Salim K.A."/>
            <person name="Chan C.M."/>
            <person name="Lim L.B.L."/>
            <person name="Cai F."/>
            <person name="Druzhinina I.S."/>
            <person name="U'Ren J.M."/>
            <person name="Derntl C."/>
        </authorList>
    </citation>
    <scope>NUCLEOTIDE SEQUENCE</scope>
    <source>
        <strain evidence="3">TUCIM 5799</strain>
    </source>
</reference>
<gene>
    <name evidence="3" type="ORF">JX265_011954</name>
</gene>
<feature type="transmembrane region" description="Helical" evidence="2">
    <location>
        <begin position="26"/>
        <end position="54"/>
    </location>
</feature>
<dbReference type="Proteomes" id="UP000829685">
    <property type="component" value="Unassembled WGS sequence"/>
</dbReference>
<evidence type="ECO:0000313" key="3">
    <source>
        <dbReference type="EMBL" id="KAI1856057.1"/>
    </source>
</evidence>
<keyword evidence="4" id="KW-1185">Reference proteome</keyword>
<keyword evidence="2" id="KW-0472">Membrane</keyword>
<accession>A0A9P9WBH4</accession>
<dbReference type="EMBL" id="JAFIMR010000047">
    <property type="protein sequence ID" value="KAI1856057.1"/>
    <property type="molecule type" value="Genomic_DNA"/>
</dbReference>
<feature type="region of interest" description="Disordered" evidence="1">
    <location>
        <begin position="80"/>
        <end position="110"/>
    </location>
</feature>
<keyword evidence="2" id="KW-0812">Transmembrane</keyword>
<evidence type="ECO:0000313" key="4">
    <source>
        <dbReference type="Proteomes" id="UP000829685"/>
    </source>
</evidence>
<comment type="caution">
    <text evidence="3">The sequence shown here is derived from an EMBL/GenBank/DDBJ whole genome shotgun (WGS) entry which is preliminary data.</text>
</comment>
<evidence type="ECO:0000256" key="1">
    <source>
        <dbReference type="SAM" id="MobiDB-lite"/>
    </source>
</evidence>